<keyword evidence="1" id="KW-0677">Repeat</keyword>
<dbReference type="InterPro" id="IPR050145">
    <property type="entry name" value="Centrin_CML-like"/>
</dbReference>
<protein>
    <recommendedName>
        <fullName evidence="3">EF-hand domain-containing protein</fullName>
    </recommendedName>
</protein>
<feature type="domain" description="EF-hand" evidence="3">
    <location>
        <begin position="275"/>
        <end position="310"/>
    </location>
</feature>
<accession>A0AAE0L9V3</accession>
<dbReference type="InterPro" id="IPR002048">
    <property type="entry name" value="EF_hand_dom"/>
</dbReference>
<keyword evidence="2" id="KW-0106">Calcium</keyword>
<dbReference type="Pfam" id="PF13499">
    <property type="entry name" value="EF-hand_7"/>
    <property type="match status" value="2"/>
</dbReference>
<dbReference type="SUPFAM" id="SSF47473">
    <property type="entry name" value="EF-hand"/>
    <property type="match status" value="2"/>
</dbReference>
<dbReference type="Gene3D" id="1.10.238.10">
    <property type="entry name" value="EF-hand"/>
    <property type="match status" value="3"/>
</dbReference>
<dbReference type="PANTHER" id="PTHR23050">
    <property type="entry name" value="CALCIUM BINDING PROTEIN"/>
    <property type="match status" value="1"/>
</dbReference>
<gene>
    <name evidence="4" type="ORF">CYMTET_14503</name>
</gene>
<dbReference type="PROSITE" id="PS50222">
    <property type="entry name" value="EF_HAND_2"/>
    <property type="match status" value="5"/>
</dbReference>
<feature type="domain" description="EF-hand" evidence="3">
    <location>
        <begin position="246"/>
        <end position="272"/>
    </location>
</feature>
<organism evidence="4 5">
    <name type="scientific">Cymbomonas tetramitiformis</name>
    <dbReference type="NCBI Taxonomy" id="36881"/>
    <lineage>
        <taxon>Eukaryota</taxon>
        <taxon>Viridiplantae</taxon>
        <taxon>Chlorophyta</taxon>
        <taxon>Pyramimonadophyceae</taxon>
        <taxon>Pyramimonadales</taxon>
        <taxon>Pyramimonadaceae</taxon>
        <taxon>Cymbomonas</taxon>
    </lineage>
</organism>
<dbReference type="PROSITE" id="PS00018">
    <property type="entry name" value="EF_HAND_1"/>
    <property type="match status" value="5"/>
</dbReference>
<dbReference type="InterPro" id="IPR018247">
    <property type="entry name" value="EF_Hand_1_Ca_BS"/>
</dbReference>
<dbReference type="AlphaFoldDB" id="A0AAE0L9V3"/>
<proteinExistence type="predicted"/>
<sequence length="352" mass="39683">MSRDLCTPGCSQCPGTVDFDEFVEWWSKHGDGLIAAGRPEDWMLRKLFNEVDADRSGEIDAMEFVALCQKLGIDSKEDALDFFAEIDVDDSDGTRWFSRSVLNGGDLWTQEAQGIALAPILERSMLASEFVFQFEIKDMLMDCTKGRRKAATLYMISNLVTKYMNSVLLEDCAGCPDDQGTIDFAEFANCWQTYTASSADSNEDLLLINIFNDIDKDRSGRIDRSEFVAFSRKLGITSTEEALGYFAEIDHDNSGTIDFAEFVDWWPQCGADIRQEDLLLINLFDEIDSDQSGEIDAAEFVALCAKLGIDSTEEALRYFAEIDDDSSGTIDFLEFYDWWPTSLLNCYSTIKK</sequence>
<dbReference type="EMBL" id="LGRX02006075">
    <property type="protein sequence ID" value="KAK3277501.1"/>
    <property type="molecule type" value="Genomic_DNA"/>
</dbReference>
<feature type="domain" description="EF-hand" evidence="3">
    <location>
        <begin position="44"/>
        <end position="74"/>
    </location>
</feature>
<dbReference type="Proteomes" id="UP001190700">
    <property type="component" value="Unassembled WGS sequence"/>
</dbReference>
<evidence type="ECO:0000256" key="1">
    <source>
        <dbReference type="ARBA" id="ARBA00022737"/>
    </source>
</evidence>
<comment type="caution">
    <text evidence="4">The sequence shown here is derived from an EMBL/GenBank/DDBJ whole genome shotgun (WGS) entry which is preliminary data.</text>
</comment>
<keyword evidence="5" id="KW-1185">Reference proteome</keyword>
<dbReference type="SMART" id="SM00054">
    <property type="entry name" value="EFh"/>
    <property type="match status" value="5"/>
</dbReference>
<evidence type="ECO:0000313" key="4">
    <source>
        <dbReference type="EMBL" id="KAK3277501.1"/>
    </source>
</evidence>
<evidence type="ECO:0000259" key="3">
    <source>
        <dbReference type="PROSITE" id="PS50222"/>
    </source>
</evidence>
<dbReference type="InterPro" id="IPR011992">
    <property type="entry name" value="EF-hand-dom_pair"/>
</dbReference>
<evidence type="ECO:0000256" key="2">
    <source>
        <dbReference type="ARBA" id="ARBA00022837"/>
    </source>
</evidence>
<dbReference type="GO" id="GO:0005509">
    <property type="term" value="F:calcium ion binding"/>
    <property type="evidence" value="ECO:0007669"/>
    <property type="project" value="InterPro"/>
</dbReference>
<dbReference type="CDD" id="cd00051">
    <property type="entry name" value="EFh"/>
    <property type="match status" value="1"/>
</dbReference>
<reference evidence="4 5" key="1">
    <citation type="journal article" date="2015" name="Genome Biol. Evol.">
        <title>Comparative Genomics of a Bacterivorous Green Alga Reveals Evolutionary Causalities and Consequences of Phago-Mixotrophic Mode of Nutrition.</title>
        <authorList>
            <person name="Burns J.A."/>
            <person name="Paasch A."/>
            <person name="Narechania A."/>
            <person name="Kim E."/>
        </authorList>
    </citation>
    <scope>NUCLEOTIDE SEQUENCE [LARGE SCALE GENOMIC DNA]</scope>
    <source>
        <strain evidence="4 5">PLY_AMNH</strain>
    </source>
</reference>
<dbReference type="Pfam" id="PF13405">
    <property type="entry name" value="EF-hand_6"/>
    <property type="match status" value="1"/>
</dbReference>
<feature type="domain" description="EF-hand" evidence="3">
    <location>
        <begin position="202"/>
        <end position="237"/>
    </location>
</feature>
<evidence type="ECO:0000313" key="5">
    <source>
        <dbReference type="Proteomes" id="UP001190700"/>
    </source>
</evidence>
<name>A0AAE0L9V3_9CHLO</name>
<feature type="domain" description="EF-hand" evidence="3">
    <location>
        <begin position="313"/>
        <end position="345"/>
    </location>
</feature>